<organism evidence="5">
    <name type="scientific">Caldilinea aerophila</name>
    <dbReference type="NCBI Taxonomy" id="133453"/>
    <lineage>
        <taxon>Bacteria</taxon>
        <taxon>Bacillati</taxon>
        <taxon>Chloroflexota</taxon>
        <taxon>Caldilineae</taxon>
        <taxon>Caldilineales</taxon>
        <taxon>Caldilineaceae</taxon>
        <taxon>Caldilinea</taxon>
    </lineage>
</organism>
<dbReference type="CDD" id="cd03255">
    <property type="entry name" value="ABC_MJ0796_LolCDE_FtsE"/>
    <property type="match status" value="1"/>
</dbReference>
<dbReference type="InterPro" id="IPR003439">
    <property type="entry name" value="ABC_transporter-like_ATP-bd"/>
</dbReference>
<dbReference type="SUPFAM" id="SSF52540">
    <property type="entry name" value="P-loop containing nucleoside triphosphate hydrolases"/>
    <property type="match status" value="1"/>
</dbReference>
<dbReference type="SMART" id="SM00382">
    <property type="entry name" value="AAA"/>
    <property type="match status" value="1"/>
</dbReference>
<sequence length="264" mass="29016">MHLLLKWKRERIVAVQPVNDFHENVASAVDRSVDCAARPIIDLRGVVKVYETPAGPFVALKGIDLKVERGEFLAVVGKSGSGKSTLINMFTGIDHPTDGEVIVADTPIRRLSEGQMAEWRGRTMGIVFQFFQLLPTLTVVENVMIPMDLAGMYSLSERYTRAMHLLEQVGMADDAHKFPATLSVGQAQRAAIARALANDPPIVVADEPTGNLDTRNAALVFDLFVSLAEAGKTIVMVTHDDELARRTQRTVTIADGRIVDEVRR</sequence>
<accession>A0A7C1FGJ7</accession>
<comment type="caution">
    <text evidence="5">The sequence shown here is derived from an EMBL/GenBank/DDBJ whole genome shotgun (WGS) entry which is preliminary data.</text>
</comment>
<dbReference type="GO" id="GO:0016887">
    <property type="term" value="F:ATP hydrolysis activity"/>
    <property type="evidence" value="ECO:0007669"/>
    <property type="project" value="InterPro"/>
</dbReference>
<dbReference type="InterPro" id="IPR015854">
    <property type="entry name" value="ABC_transpr_LolD-like"/>
</dbReference>
<dbReference type="InterPro" id="IPR003593">
    <property type="entry name" value="AAA+_ATPase"/>
</dbReference>
<proteinExistence type="predicted"/>
<dbReference type="Gene3D" id="3.40.50.300">
    <property type="entry name" value="P-loop containing nucleotide triphosphate hydrolases"/>
    <property type="match status" value="1"/>
</dbReference>
<name>A0A7C1FGJ7_9CHLR</name>
<evidence type="ECO:0000259" key="4">
    <source>
        <dbReference type="PROSITE" id="PS50893"/>
    </source>
</evidence>
<dbReference type="PROSITE" id="PS50893">
    <property type="entry name" value="ABC_TRANSPORTER_2"/>
    <property type="match status" value="1"/>
</dbReference>
<dbReference type="PANTHER" id="PTHR24220">
    <property type="entry name" value="IMPORT ATP-BINDING PROTEIN"/>
    <property type="match status" value="1"/>
</dbReference>
<dbReference type="AlphaFoldDB" id="A0A7C1FGJ7"/>
<reference evidence="5" key="1">
    <citation type="journal article" date="2020" name="mSystems">
        <title>Genome- and Community-Level Interaction Insights into Carbon Utilization and Element Cycling Functions of Hydrothermarchaeota in Hydrothermal Sediment.</title>
        <authorList>
            <person name="Zhou Z."/>
            <person name="Liu Y."/>
            <person name="Xu W."/>
            <person name="Pan J."/>
            <person name="Luo Z.H."/>
            <person name="Li M."/>
        </authorList>
    </citation>
    <scope>NUCLEOTIDE SEQUENCE [LARGE SCALE GENOMIC DNA]</scope>
    <source>
        <strain evidence="5">SpSt-289</strain>
    </source>
</reference>
<dbReference type="FunFam" id="3.40.50.300:FF:000032">
    <property type="entry name" value="Export ABC transporter ATP-binding protein"/>
    <property type="match status" value="1"/>
</dbReference>
<dbReference type="EMBL" id="DSMG01000119">
    <property type="protein sequence ID" value="HDX32197.1"/>
    <property type="molecule type" value="Genomic_DNA"/>
</dbReference>
<evidence type="ECO:0000313" key="5">
    <source>
        <dbReference type="EMBL" id="HDX32197.1"/>
    </source>
</evidence>
<protein>
    <submittedName>
        <fullName evidence="5">ABC transporter ATP-binding protein</fullName>
    </submittedName>
</protein>
<keyword evidence="1" id="KW-0813">Transport</keyword>
<gene>
    <name evidence="5" type="ORF">ENQ20_12045</name>
</gene>
<dbReference type="GO" id="GO:0005524">
    <property type="term" value="F:ATP binding"/>
    <property type="evidence" value="ECO:0007669"/>
    <property type="project" value="UniProtKB-KW"/>
</dbReference>
<dbReference type="Pfam" id="PF00005">
    <property type="entry name" value="ABC_tran"/>
    <property type="match status" value="1"/>
</dbReference>
<keyword evidence="3 5" id="KW-0067">ATP-binding</keyword>
<dbReference type="InterPro" id="IPR017911">
    <property type="entry name" value="MacB-like_ATP-bd"/>
</dbReference>
<dbReference type="GO" id="GO:0005886">
    <property type="term" value="C:plasma membrane"/>
    <property type="evidence" value="ECO:0007669"/>
    <property type="project" value="TreeGrafter"/>
</dbReference>
<dbReference type="GO" id="GO:0022857">
    <property type="term" value="F:transmembrane transporter activity"/>
    <property type="evidence" value="ECO:0007669"/>
    <property type="project" value="TreeGrafter"/>
</dbReference>
<evidence type="ECO:0000256" key="2">
    <source>
        <dbReference type="ARBA" id="ARBA00022741"/>
    </source>
</evidence>
<dbReference type="PROSITE" id="PS00211">
    <property type="entry name" value="ABC_TRANSPORTER_1"/>
    <property type="match status" value="1"/>
</dbReference>
<dbReference type="PANTHER" id="PTHR24220:SF86">
    <property type="entry name" value="ABC TRANSPORTER ABCH.1"/>
    <property type="match status" value="1"/>
</dbReference>
<dbReference type="InterPro" id="IPR017871">
    <property type="entry name" value="ABC_transporter-like_CS"/>
</dbReference>
<evidence type="ECO:0000256" key="1">
    <source>
        <dbReference type="ARBA" id="ARBA00022448"/>
    </source>
</evidence>
<feature type="domain" description="ABC transporter" evidence="4">
    <location>
        <begin position="41"/>
        <end position="264"/>
    </location>
</feature>
<evidence type="ECO:0000256" key="3">
    <source>
        <dbReference type="ARBA" id="ARBA00022840"/>
    </source>
</evidence>
<dbReference type="GO" id="GO:0098796">
    <property type="term" value="C:membrane protein complex"/>
    <property type="evidence" value="ECO:0007669"/>
    <property type="project" value="UniProtKB-ARBA"/>
</dbReference>
<keyword evidence="2" id="KW-0547">Nucleotide-binding</keyword>
<dbReference type="InterPro" id="IPR027417">
    <property type="entry name" value="P-loop_NTPase"/>
</dbReference>